<dbReference type="Pfam" id="PF01339">
    <property type="entry name" value="CheB_methylest"/>
    <property type="match status" value="1"/>
</dbReference>
<evidence type="ECO:0000256" key="8">
    <source>
        <dbReference type="SAM" id="MobiDB-lite"/>
    </source>
</evidence>
<evidence type="ECO:0000256" key="2">
    <source>
        <dbReference type="ARBA" id="ARBA00012534"/>
    </source>
</evidence>
<keyword evidence="3 12" id="KW-0489">Methyltransferase</keyword>
<dbReference type="PANTHER" id="PTHR24422">
    <property type="entry name" value="CHEMOTAXIS PROTEIN METHYLTRANSFERASE"/>
    <property type="match status" value="1"/>
</dbReference>
<dbReference type="InterPro" id="IPR000673">
    <property type="entry name" value="Sig_transdc_resp-reg_Me-estase"/>
</dbReference>
<dbReference type="InterPro" id="IPR035909">
    <property type="entry name" value="CheB_C"/>
</dbReference>
<dbReference type="Gene3D" id="3.30.450.20">
    <property type="entry name" value="PAS domain"/>
    <property type="match status" value="3"/>
</dbReference>
<dbReference type="PROSITE" id="PS50122">
    <property type="entry name" value="CHEB"/>
    <property type="match status" value="1"/>
</dbReference>
<dbReference type="KEGG" id="nmv:NITMOv2_3903"/>
<name>A0A0K2GH53_NITMO</name>
<dbReference type="Gene3D" id="1.10.155.10">
    <property type="entry name" value="Chemotaxis receptor methyltransferase CheR, N-terminal domain"/>
    <property type="match status" value="1"/>
</dbReference>
<dbReference type="InterPro" id="IPR000014">
    <property type="entry name" value="PAS"/>
</dbReference>
<dbReference type="PRINTS" id="PR00996">
    <property type="entry name" value="CHERMTFRASE"/>
</dbReference>
<evidence type="ECO:0000256" key="4">
    <source>
        <dbReference type="ARBA" id="ARBA00022679"/>
    </source>
</evidence>
<protein>
    <recommendedName>
        <fullName evidence="2">protein-glutamate O-methyltransferase</fullName>
        <ecNumber evidence="2">2.1.1.80</ecNumber>
    </recommendedName>
</protein>
<evidence type="ECO:0000259" key="9">
    <source>
        <dbReference type="PROSITE" id="PS50112"/>
    </source>
</evidence>
<dbReference type="RefSeq" id="WP_187299259.1">
    <property type="nucleotide sequence ID" value="NZ_CP011801.1"/>
</dbReference>
<keyword evidence="6 12" id="KW-0378">Hydrolase</keyword>
<keyword evidence="4 12" id="KW-0808">Transferase</keyword>
<dbReference type="InterPro" id="IPR022642">
    <property type="entry name" value="CheR_C"/>
</dbReference>
<sequence>MPKRPATRRGEFRSAPRPAVRKKSAAGTPRRSSSTKRPSYIIGMGGSAGALEAFEQFFAHMPADSGFGFVLVPHLDPTHKGMMPDLLRRCTTMKVVQAEDEMPVLPNRLHIIPPNKDMTIFHGVLHLHEPTTPRGARAPIDLFLRHLAEDQQDRAIAVIFSGMGSDGTLGIKAIKEHLGLAVVQEASSAKYDSMPKSALGTGLVDYVAAPHDMPDKLLAYARHSSKVPREALGTERTVSGALARIFALLRTHTGHDFSFYKKNTIYRRIERRMNVHQIAQLAKYAKFLQDNPHELDLLFRELLIGVTSFFRDPEAFKALKEALPAVLRNKPKGGAVRIWIPGCSTGEEAYSVAIVAAECLDQLKLEGTVKVQIFATDIDKEAVDRARQGVYLPTIRADVSPARLQRFFVKEDHGYRVAKQIREMIVFAPQNVIMDPPFTKLDLLCCRNLLIYFTAELQRKLLPMFHYTLNPGGILFLGSSETIGSYHDLFAPVDNKWKIFRRKESRAGTASYVDLPSTLLPRDAGKAPGARKSETELGISLAEASRQILLERFAPPSVLVNEGGEILYIQGRTGKYLEPASGEAAMNIFTMAREGLRLELGSLIRKALLHRREITGQGIRVQANGGYETVSVIVRPVTGRVGLRGMVLVAFEEGKRPEPAPDGRAAERTGKRGKETTALTKELLHTKEQLQITIEEMETSQEELKSANEELQSTNEELQSTNEELTTSKEELQSLNEELVTVNSELQQKMDDVSRANSDMKNLLNSTDIATVFVDNHLHITRFTPQAAAVIKLIPTDVGRPISDIATNLKYESLADDLKEVLDTLVYKELQVETKTGDWYLLRIMPYRTMDNVIDGGVLTFTNIGTVKKLEASLRESERRLQTLFENMPVMIAAFDEHHRIIAWNRECERVTGYRADEVIGRPDQLKLLFPDEAAARARLGRGRDQRGADSGEWEWRLAAKDGTIKRVTWLNLAGRVPIPGWAEWGVGLEVTPRREAEERTSALFQSATEAMGFATAEGLLVDVNEALARMLGYPREALVGRRRYQDLTPPEYLSDNEAVVRHVLGTGEPREFDKELIRQDGTRVPVRLTIFRITGGEGMPVGIGTIVRPREGVAG</sequence>
<feature type="coiled-coil region" evidence="7">
    <location>
        <begin position="687"/>
        <end position="766"/>
    </location>
</feature>
<dbReference type="InterPro" id="IPR013767">
    <property type="entry name" value="PAS_fold"/>
</dbReference>
<dbReference type="PROSITE" id="PS50112">
    <property type="entry name" value="PAS"/>
    <property type="match status" value="2"/>
</dbReference>
<dbReference type="STRING" id="42253.NITMOv2_3903"/>
<dbReference type="PROSITE" id="PS50123">
    <property type="entry name" value="CHER"/>
    <property type="match status" value="1"/>
</dbReference>
<dbReference type="CDD" id="cd16434">
    <property type="entry name" value="CheB-CheR_fusion"/>
    <property type="match status" value="1"/>
</dbReference>
<dbReference type="EC" id="2.1.1.80" evidence="2"/>
<evidence type="ECO:0000313" key="13">
    <source>
        <dbReference type="Proteomes" id="UP000069205"/>
    </source>
</evidence>
<proteinExistence type="predicted"/>
<evidence type="ECO:0000256" key="5">
    <source>
        <dbReference type="ARBA" id="ARBA00022691"/>
    </source>
</evidence>
<evidence type="ECO:0000259" key="11">
    <source>
        <dbReference type="PROSITE" id="PS50123"/>
    </source>
</evidence>
<dbReference type="PATRIC" id="fig|42253.5.peg.3849"/>
<feature type="active site" evidence="6">
    <location>
        <position position="74"/>
    </location>
</feature>
<gene>
    <name evidence="12" type="ORF">NITMOv2_3903</name>
</gene>
<feature type="domain" description="PAS" evidence="9">
    <location>
        <begin position="997"/>
        <end position="1068"/>
    </location>
</feature>
<keyword evidence="7" id="KW-0175">Coiled coil</keyword>
<reference evidence="12 13" key="1">
    <citation type="journal article" date="2015" name="Proc. Natl. Acad. Sci. U.S.A.">
        <title>Expanded metabolic versatility of ubiquitous nitrite-oxidizing bacteria from the genus Nitrospira.</title>
        <authorList>
            <person name="Koch H."/>
            <person name="Lucker S."/>
            <person name="Albertsen M."/>
            <person name="Kitzinger K."/>
            <person name="Herbold C."/>
            <person name="Spieck E."/>
            <person name="Nielsen P.H."/>
            <person name="Wagner M."/>
            <person name="Daims H."/>
        </authorList>
    </citation>
    <scope>NUCLEOTIDE SEQUENCE [LARGE SCALE GENOMIC DNA]</scope>
    <source>
        <strain evidence="12 13">NSP M-1</strain>
    </source>
</reference>
<keyword evidence="6" id="KW-0145">Chemotaxis</keyword>
<dbReference type="CDD" id="cd00130">
    <property type="entry name" value="PAS"/>
    <property type="match status" value="2"/>
</dbReference>
<dbReference type="EMBL" id="CP011801">
    <property type="protein sequence ID" value="ALA60290.1"/>
    <property type="molecule type" value="Genomic_DNA"/>
</dbReference>
<dbReference type="SMART" id="SM00138">
    <property type="entry name" value="MeTrc"/>
    <property type="match status" value="1"/>
</dbReference>
<feature type="active site" evidence="6">
    <location>
        <position position="47"/>
    </location>
</feature>
<keyword evidence="13" id="KW-1185">Reference proteome</keyword>
<dbReference type="GO" id="GO:0032259">
    <property type="term" value="P:methylation"/>
    <property type="evidence" value="ECO:0007669"/>
    <property type="project" value="UniProtKB-KW"/>
</dbReference>
<dbReference type="GO" id="GO:0008983">
    <property type="term" value="F:protein-glutamate O-methyltransferase activity"/>
    <property type="evidence" value="ECO:0007669"/>
    <property type="project" value="UniProtKB-EC"/>
</dbReference>
<dbReference type="Gene3D" id="3.40.50.150">
    <property type="entry name" value="Vaccinia Virus protein VP39"/>
    <property type="match status" value="1"/>
</dbReference>
<dbReference type="GO" id="GO:0000156">
    <property type="term" value="F:phosphorelay response regulator activity"/>
    <property type="evidence" value="ECO:0007669"/>
    <property type="project" value="InterPro"/>
</dbReference>
<dbReference type="SUPFAM" id="SSF53335">
    <property type="entry name" value="S-adenosyl-L-methionine-dependent methyltransferases"/>
    <property type="match status" value="1"/>
</dbReference>
<evidence type="ECO:0000256" key="6">
    <source>
        <dbReference type="PROSITE-ProRule" id="PRU00050"/>
    </source>
</evidence>
<feature type="compositionally biased region" description="Low complexity" evidence="8">
    <location>
        <begin position="28"/>
        <end position="39"/>
    </location>
</feature>
<dbReference type="NCBIfam" id="TIGR00229">
    <property type="entry name" value="sensory_box"/>
    <property type="match status" value="2"/>
</dbReference>
<dbReference type="GO" id="GO:0006355">
    <property type="term" value="P:regulation of DNA-templated transcription"/>
    <property type="evidence" value="ECO:0007669"/>
    <property type="project" value="InterPro"/>
</dbReference>
<dbReference type="AlphaFoldDB" id="A0A0K2GH53"/>
<dbReference type="Pfam" id="PF13596">
    <property type="entry name" value="PAS_10"/>
    <property type="match status" value="1"/>
</dbReference>
<dbReference type="Proteomes" id="UP000069205">
    <property type="component" value="Chromosome"/>
</dbReference>
<dbReference type="InterPro" id="IPR029063">
    <property type="entry name" value="SAM-dependent_MTases_sf"/>
</dbReference>
<dbReference type="Pfam" id="PF01739">
    <property type="entry name" value="CheR"/>
    <property type="match status" value="1"/>
</dbReference>
<dbReference type="GO" id="GO:0008984">
    <property type="term" value="F:protein-glutamate methylesterase activity"/>
    <property type="evidence" value="ECO:0007669"/>
    <property type="project" value="InterPro"/>
</dbReference>
<evidence type="ECO:0000313" key="12">
    <source>
        <dbReference type="EMBL" id="ALA60290.1"/>
    </source>
</evidence>
<dbReference type="SMART" id="SM00091">
    <property type="entry name" value="PAS"/>
    <property type="match status" value="3"/>
</dbReference>
<evidence type="ECO:0000256" key="3">
    <source>
        <dbReference type="ARBA" id="ARBA00022603"/>
    </source>
</evidence>
<dbReference type="Gene3D" id="3.40.50.180">
    <property type="entry name" value="Methylesterase CheB, C-terminal domain"/>
    <property type="match status" value="1"/>
</dbReference>
<accession>A0A0K2GH53</accession>
<keyword evidence="5" id="KW-0949">S-adenosyl-L-methionine</keyword>
<dbReference type="InterPro" id="IPR035965">
    <property type="entry name" value="PAS-like_dom_sf"/>
</dbReference>
<organism evidence="12 13">
    <name type="scientific">Nitrospira moscoviensis</name>
    <dbReference type="NCBI Taxonomy" id="42253"/>
    <lineage>
        <taxon>Bacteria</taxon>
        <taxon>Pseudomonadati</taxon>
        <taxon>Nitrospirota</taxon>
        <taxon>Nitrospiria</taxon>
        <taxon>Nitrospirales</taxon>
        <taxon>Nitrospiraceae</taxon>
        <taxon>Nitrospira</taxon>
    </lineage>
</organism>
<dbReference type="InterPro" id="IPR000780">
    <property type="entry name" value="CheR_MeTrfase"/>
</dbReference>
<evidence type="ECO:0000259" key="10">
    <source>
        <dbReference type="PROSITE" id="PS50122"/>
    </source>
</evidence>
<feature type="active site" evidence="6">
    <location>
        <position position="166"/>
    </location>
</feature>
<feature type="domain" description="PAS" evidence="9">
    <location>
        <begin position="877"/>
        <end position="933"/>
    </location>
</feature>
<dbReference type="InterPro" id="IPR022641">
    <property type="entry name" value="CheR_N"/>
</dbReference>
<feature type="region of interest" description="Disordered" evidence="8">
    <location>
        <begin position="1"/>
        <end position="40"/>
    </location>
</feature>
<dbReference type="SUPFAM" id="SSF52738">
    <property type="entry name" value="Methylesterase CheB, C-terminal domain"/>
    <property type="match status" value="1"/>
</dbReference>
<evidence type="ECO:0000256" key="1">
    <source>
        <dbReference type="ARBA" id="ARBA00001541"/>
    </source>
</evidence>
<dbReference type="SUPFAM" id="SSF47757">
    <property type="entry name" value="Chemotaxis receptor methyltransferase CheR, N-terminal domain"/>
    <property type="match status" value="1"/>
</dbReference>
<dbReference type="GO" id="GO:0006935">
    <property type="term" value="P:chemotaxis"/>
    <property type="evidence" value="ECO:0007669"/>
    <property type="project" value="UniProtKB-UniRule"/>
</dbReference>
<feature type="domain" description="CheB-type methylesterase" evidence="10">
    <location>
        <begin position="38"/>
        <end position="224"/>
    </location>
</feature>
<dbReference type="PANTHER" id="PTHR24422:SF27">
    <property type="entry name" value="PROTEIN-GLUTAMATE O-METHYLTRANSFERASE"/>
    <property type="match status" value="1"/>
</dbReference>
<dbReference type="Pfam" id="PF00989">
    <property type="entry name" value="PAS"/>
    <property type="match status" value="2"/>
</dbReference>
<evidence type="ECO:0000256" key="7">
    <source>
        <dbReference type="SAM" id="Coils"/>
    </source>
</evidence>
<comment type="catalytic activity">
    <reaction evidence="1">
        <text>L-glutamyl-[protein] + S-adenosyl-L-methionine = [protein]-L-glutamate 5-O-methyl ester + S-adenosyl-L-homocysteine</text>
        <dbReference type="Rhea" id="RHEA:24452"/>
        <dbReference type="Rhea" id="RHEA-COMP:10208"/>
        <dbReference type="Rhea" id="RHEA-COMP:10311"/>
        <dbReference type="ChEBI" id="CHEBI:29973"/>
        <dbReference type="ChEBI" id="CHEBI:57856"/>
        <dbReference type="ChEBI" id="CHEBI:59789"/>
        <dbReference type="ChEBI" id="CHEBI:82795"/>
        <dbReference type="EC" id="2.1.1.80"/>
    </reaction>
</comment>
<dbReference type="InterPro" id="IPR036804">
    <property type="entry name" value="CheR_N_sf"/>
</dbReference>
<feature type="domain" description="CheR-type methyltransferase" evidence="11">
    <location>
        <begin position="242"/>
        <end position="501"/>
    </location>
</feature>
<dbReference type="SUPFAM" id="SSF55785">
    <property type="entry name" value="PYP-like sensor domain (PAS domain)"/>
    <property type="match status" value="2"/>
</dbReference>
<dbReference type="Pfam" id="PF03705">
    <property type="entry name" value="CheR_N"/>
    <property type="match status" value="1"/>
</dbReference>
<dbReference type="GO" id="GO:0005737">
    <property type="term" value="C:cytoplasm"/>
    <property type="evidence" value="ECO:0007669"/>
    <property type="project" value="InterPro"/>
</dbReference>
<dbReference type="InterPro" id="IPR050903">
    <property type="entry name" value="Bact_Chemotaxis_MeTrfase"/>
</dbReference>